<dbReference type="OrthoDB" id="61110at2759"/>
<evidence type="ECO:0000313" key="2">
    <source>
        <dbReference type="Proteomes" id="UP000324800"/>
    </source>
</evidence>
<proteinExistence type="predicted"/>
<protein>
    <submittedName>
        <fullName evidence="1">Uncharacterized protein</fullName>
    </submittedName>
</protein>
<evidence type="ECO:0000313" key="1">
    <source>
        <dbReference type="EMBL" id="KAA6366859.1"/>
    </source>
</evidence>
<sequence>MSSASEYNVIGGILGLGNNIMMDILSEVYEMRDFQEIVVVCKKTYCLKDHFRFYDILTHLLHRNTFTRALIIEGQDEIETVINPLRTETEQAKIRPYIFEIQKTIGEQSITQTERIKKLVLIYKEYKYNIIYAAIYINVLGQLKAQDISYGEQWFKTIQMPPLNMFFVDVKSSGRFAFAKTYDGKLWSRGMKDDGK</sequence>
<name>A0A5J4U8V7_9EUKA</name>
<gene>
    <name evidence="1" type="ORF">EZS28_037613</name>
</gene>
<accession>A0A5J4U8V7</accession>
<dbReference type="AlphaFoldDB" id="A0A5J4U8V7"/>
<dbReference type="EMBL" id="SNRW01018936">
    <property type="protein sequence ID" value="KAA6366859.1"/>
    <property type="molecule type" value="Genomic_DNA"/>
</dbReference>
<reference evidence="1 2" key="1">
    <citation type="submission" date="2019-03" db="EMBL/GenBank/DDBJ databases">
        <title>Single cell metagenomics reveals metabolic interactions within the superorganism composed of flagellate Streblomastix strix and complex community of Bacteroidetes bacteria on its surface.</title>
        <authorList>
            <person name="Treitli S.C."/>
            <person name="Kolisko M."/>
            <person name="Husnik F."/>
            <person name="Keeling P."/>
            <person name="Hampl V."/>
        </authorList>
    </citation>
    <scope>NUCLEOTIDE SEQUENCE [LARGE SCALE GENOMIC DNA]</scope>
    <source>
        <strain evidence="1">ST1C</strain>
    </source>
</reference>
<comment type="caution">
    <text evidence="1">The sequence shown here is derived from an EMBL/GenBank/DDBJ whole genome shotgun (WGS) entry which is preliminary data.</text>
</comment>
<organism evidence="1 2">
    <name type="scientific">Streblomastix strix</name>
    <dbReference type="NCBI Taxonomy" id="222440"/>
    <lineage>
        <taxon>Eukaryota</taxon>
        <taxon>Metamonada</taxon>
        <taxon>Preaxostyla</taxon>
        <taxon>Oxymonadida</taxon>
        <taxon>Streblomastigidae</taxon>
        <taxon>Streblomastix</taxon>
    </lineage>
</organism>
<dbReference type="Proteomes" id="UP000324800">
    <property type="component" value="Unassembled WGS sequence"/>
</dbReference>